<gene>
    <name evidence="1" type="ORF">HCB35_17385</name>
</gene>
<dbReference type="Proteomes" id="UP000553016">
    <property type="component" value="Unassembled WGS sequence"/>
</dbReference>
<name>A0A842ET26_9LIST</name>
<dbReference type="EMBL" id="JAARZA010000011">
    <property type="protein sequence ID" value="MBC2242250.1"/>
    <property type="molecule type" value="Genomic_DNA"/>
</dbReference>
<evidence type="ECO:0000313" key="1">
    <source>
        <dbReference type="EMBL" id="MBC2242250.1"/>
    </source>
</evidence>
<dbReference type="AlphaFoldDB" id="A0A842ET26"/>
<accession>A0A842ET26</accession>
<protein>
    <submittedName>
        <fullName evidence="1">Uncharacterized protein</fullName>
    </submittedName>
</protein>
<proteinExistence type="predicted"/>
<organism evidence="1 2">
    <name type="scientific">Listeria booriae</name>
    <dbReference type="NCBI Taxonomy" id="1552123"/>
    <lineage>
        <taxon>Bacteria</taxon>
        <taxon>Bacillati</taxon>
        <taxon>Bacillota</taxon>
        <taxon>Bacilli</taxon>
        <taxon>Bacillales</taxon>
        <taxon>Listeriaceae</taxon>
        <taxon>Listeria</taxon>
    </lineage>
</organism>
<evidence type="ECO:0000313" key="2">
    <source>
        <dbReference type="Proteomes" id="UP000553016"/>
    </source>
</evidence>
<dbReference type="RefSeq" id="WP_185541799.1">
    <property type="nucleotide sequence ID" value="NZ_JAARZA010000011.1"/>
</dbReference>
<comment type="caution">
    <text evidence="1">The sequence shown here is derived from an EMBL/GenBank/DDBJ whole genome shotgun (WGS) entry which is preliminary data.</text>
</comment>
<sequence length="85" mass="10040">MAENERQEKLERALIAYFKTDPDMTDDTLLSISRIARNKAILLNIPEYKPLDIVDKKEIATEFKEERYRTTRTVLQDESTEYSAR</sequence>
<reference evidence="1 2" key="1">
    <citation type="submission" date="2020-03" db="EMBL/GenBank/DDBJ databases">
        <title>Soil Listeria distribution.</title>
        <authorList>
            <person name="Liao J."/>
            <person name="Wiedmann M."/>
        </authorList>
    </citation>
    <scope>NUCLEOTIDE SEQUENCE [LARGE SCALE GENOMIC DNA]</scope>
    <source>
        <strain evidence="1 2">FSL L7-0149</strain>
    </source>
</reference>